<dbReference type="PANTHER" id="PTHR43420">
    <property type="entry name" value="ACETYLTRANSFERASE"/>
    <property type="match status" value="1"/>
</dbReference>
<dbReference type="CDD" id="cd04301">
    <property type="entry name" value="NAT_SF"/>
    <property type="match status" value="1"/>
</dbReference>
<name>A0A0C1QX03_9CLOT</name>
<dbReference type="SUPFAM" id="SSF55729">
    <property type="entry name" value="Acyl-CoA N-acyltransferases (Nat)"/>
    <property type="match status" value="1"/>
</dbReference>
<evidence type="ECO:0000313" key="5">
    <source>
        <dbReference type="Proteomes" id="UP000031366"/>
    </source>
</evidence>
<dbReference type="GO" id="GO:0016747">
    <property type="term" value="F:acyltransferase activity, transferring groups other than amino-acyl groups"/>
    <property type="evidence" value="ECO:0007669"/>
    <property type="project" value="InterPro"/>
</dbReference>
<dbReference type="Gene3D" id="3.40.630.30">
    <property type="match status" value="2"/>
</dbReference>
<dbReference type="PANTHER" id="PTHR43420:SF12">
    <property type="entry name" value="N-ACETYLTRANSFERASE DOMAIN-CONTAINING PROTEIN"/>
    <property type="match status" value="1"/>
</dbReference>
<dbReference type="OrthoDB" id="5419426at2"/>
<keyword evidence="5" id="KW-1185">Reference proteome</keyword>
<gene>
    <name evidence="4" type="ORF">U732_2578</name>
</gene>
<keyword evidence="2" id="KW-0012">Acyltransferase</keyword>
<dbReference type="RefSeq" id="WP_052268199.1">
    <property type="nucleotide sequence ID" value="NZ_AYSO01000019.1"/>
</dbReference>
<keyword evidence="1 4" id="KW-0808">Transferase</keyword>
<protein>
    <submittedName>
        <fullName evidence="4">Acetyltransferase domain protein</fullName>
    </submittedName>
</protein>
<evidence type="ECO:0000259" key="3">
    <source>
        <dbReference type="PROSITE" id="PS51186"/>
    </source>
</evidence>
<sequence>MEILTFNKLCNENKEDLYNFINNLDIDYNKSFEDMIKLFESEVFNYGENVFVIFEDGYIKGTISVITRETKASGDVYITDMYIAEDTLQKNSKILSSLMSKAEEACDTPFTKRIILGIRNKIMYLSSCIESYNFKYIHDATIMKYDLDKISQLENNIKVEFIPLTDENKDEFRTIHNEAFKGSPNAGALSEEEVQDLIFQYKGNEDLVGIVKNNNNSVGIYMLANIDNEGWIDNIAILNRFRRNGIGKAIIKKSVEILKNRDIGVIKLLVISSNEAAHKLYTKYGFEEELIFSKWFEKRVEKDINKI</sequence>
<comment type="caution">
    <text evidence="4">The sequence shown here is derived from an EMBL/GenBank/DDBJ whole genome shotgun (WGS) entry which is preliminary data.</text>
</comment>
<dbReference type="PROSITE" id="PS51186">
    <property type="entry name" value="GNAT"/>
    <property type="match status" value="2"/>
</dbReference>
<dbReference type="Proteomes" id="UP000031366">
    <property type="component" value="Unassembled WGS sequence"/>
</dbReference>
<dbReference type="AlphaFoldDB" id="A0A0C1QX03"/>
<accession>A0A0C1QX03</accession>
<evidence type="ECO:0000256" key="2">
    <source>
        <dbReference type="ARBA" id="ARBA00023315"/>
    </source>
</evidence>
<dbReference type="EMBL" id="AYSO01000019">
    <property type="protein sequence ID" value="KIE45522.1"/>
    <property type="molecule type" value="Genomic_DNA"/>
</dbReference>
<proteinExistence type="predicted"/>
<feature type="domain" description="N-acetyltransferase" evidence="3">
    <location>
        <begin position="1"/>
        <end position="148"/>
    </location>
</feature>
<evidence type="ECO:0000256" key="1">
    <source>
        <dbReference type="ARBA" id="ARBA00022679"/>
    </source>
</evidence>
<reference evidence="4 5" key="1">
    <citation type="journal article" date="2015" name="Infect. Genet. Evol.">
        <title>Genomic sequences of six botulinum neurotoxin-producing strains representing three clostridial species illustrate the mobility and diversity of botulinum neurotoxin genes.</title>
        <authorList>
            <person name="Smith T.J."/>
            <person name="Hill K.K."/>
            <person name="Xie G."/>
            <person name="Foley B.T."/>
            <person name="Williamson C.H."/>
            <person name="Foster J.T."/>
            <person name="Johnson S.L."/>
            <person name="Chertkov O."/>
            <person name="Teshima H."/>
            <person name="Gibbons H.S."/>
            <person name="Johnsky L.A."/>
            <person name="Karavis M.A."/>
            <person name="Smith L.A."/>
        </authorList>
    </citation>
    <scope>NUCLEOTIDE SEQUENCE [LARGE SCALE GENOMIC DNA]</scope>
    <source>
        <strain evidence="4 5">CDC 2741</strain>
    </source>
</reference>
<dbReference type="InterPro" id="IPR016181">
    <property type="entry name" value="Acyl_CoA_acyltransferase"/>
</dbReference>
<evidence type="ECO:0000313" key="4">
    <source>
        <dbReference type="EMBL" id="KIE45522.1"/>
    </source>
</evidence>
<dbReference type="Pfam" id="PF00583">
    <property type="entry name" value="Acetyltransf_1"/>
    <property type="match status" value="1"/>
</dbReference>
<dbReference type="InterPro" id="IPR050680">
    <property type="entry name" value="YpeA/RimI_acetyltransf"/>
</dbReference>
<organism evidence="4 5">
    <name type="scientific">Clostridium argentinense CDC 2741</name>
    <dbReference type="NCBI Taxonomy" id="1418104"/>
    <lineage>
        <taxon>Bacteria</taxon>
        <taxon>Bacillati</taxon>
        <taxon>Bacillota</taxon>
        <taxon>Clostridia</taxon>
        <taxon>Eubacteriales</taxon>
        <taxon>Clostridiaceae</taxon>
        <taxon>Clostridium</taxon>
    </lineage>
</organism>
<feature type="domain" description="N-acetyltransferase" evidence="3">
    <location>
        <begin position="159"/>
        <end position="305"/>
    </location>
</feature>
<dbReference type="InterPro" id="IPR000182">
    <property type="entry name" value="GNAT_dom"/>
</dbReference>